<comment type="caution">
    <text evidence="1">The sequence shown here is derived from an EMBL/GenBank/DDBJ whole genome shotgun (WGS) entry which is preliminary data.</text>
</comment>
<accession>A0A8X7PJC3</accession>
<protein>
    <submittedName>
        <fullName evidence="1">Uncharacterized protein</fullName>
    </submittedName>
</protein>
<dbReference type="Proteomes" id="UP000886595">
    <property type="component" value="Unassembled WGS sequence"/>
</dbReference>
<organism evidence="1 2">
    <name type="scientific">Brassica carinata</name>
    <name type="common">Ethiopian mustard</name>
    <name type="synonym">Abyssinian cabbage</name>
    <dbReference type="NCBI Taxonomy" id="52824"/>
    <lineage>
        <taxon>Eukaryota</taxon>
        <taxon>Viridiplantae</taxon>
        <taxon>Streptophyta</taxon>
        <taxon>Embryophyta</taxon>
        <taxon>Tracheophyta</taxon>
        <taxon>Spermatophyta</taxon>
        <taxon>Magnoliopsida</taxon>
        <taxon>eudicotyledons</taxon>
        <taxon>Gunneridae</taxon>
        <taxon>Pentapetalae</taxon>
        <taxon>rosids</taxon>
        <taxon>malvids</taxon>
        <taxon>Brassicales</taxon>
        <taxon>Brassicaceae</taxon>
        <taxon>Brassiceae</taxon>
        <taxon>Brassica</taxon>
    </lineage>
</organism>
<sequence>MNFWPLSHTSFGKTCRKKEQNSSPVPAISNCFRFISLNTKYASHYLVTFILSPLRIRERSSLPFSSESIGRAYSTNSLVKVKNPVSLEEESFKHPTPDRLICEGHEEVRRGVSTLTV</sequence>
<gene>
    <name evidence="1" type="ORF">Bca52824_080855</name>
</gene>
<proteinExistence type="predicted"/>
<name>A0A8X7PJC3_BRACI</name>
<keyword evidence="2" id="KW-1185">Reference proteome</keyword>
<evidence type="ECO:0000313" key="1">
    <source>
        <dbReference type="EMBL" id="KAG2250719.1"/>
    </source>
</evidence>
<dbReference type="EMBL" id="JAAMPC010000016">
    <property type="protein sequence ID" value="KAG2250719.1"/>
    <property type="molecule type" value="Genomic_DNA"/>
</dbReference>
<dbReference type="AlphaFoldDB" id="A0A8X7PJC3"/>
<evidence type="ECO:0000313" key="2">
    <source>
        <dbReference type="Proteomes" id="UP000886595"/>
    </source>
</evidence>
<reference evidence="1 2" key="1">
    <citation type="submission" date="2020-02" db="EMBL/GenBank/DDBJ databases">
        <authorList>
            <person name="Ma Q."/>
            <person name="Huang Y."/>
            <person name="Song X."/>
            <person name="Pei D."/>
        </authorList>
    </citation>
    <scope>NUCLEOTIDE SEQUENCE [LARGE SCALE GENOMIC DNA]</scope>
    <source>
        <strain evidence="1">Sxm20200214</strain>
        <tissue evidence="1">Leaf</tissue>
    </source>
</reference>